<keyword evidence="2" id="KW-1133">Transmembrane helix</keyword>
<feature type="compositionally biased region" description="Polar residues" evidence="1">
    <location>
        <begin position="579"/>
        <end position="593"/>
    </location>
</feature>
<feature type="region of interest" description="Disordered" evidence="1">
    <location>
        <begin position="513"/>
        <end position="596"/>
    </location>
</feature>
<dbReference type="AlphaFoldDB" id="A0AAD2FNK4"/>
<feature type="region of interest" description="Disordered" evidence="1">
    <location>
        <begin position="717"/>
        <end position="738"/>
    </location>
</feature>
<feature type="compositionally biased region" description="Polar residues" evidence="1">
    <location>
        <begin position="531"/>
        <end position="563"/>
    </location>
</feature>
<evidence type="ECO:0000256" key="2">
    <source>
        <dbReference type="SAM" id="Phobius"/>
    </source>
</evidence>
<comment type="caution">
    <text evidence="4">The sequence shown here is derived from an EMBL/GenBank/DDBJ whole genome shotgun (WGS) entry which is preliminary data.</text>
</comment>
<evidence type="ECO:0000256" key="1">
    <source>
        <dbReference type="SAM" id="MobiDB-lite"/>
    </source>
</evidence>
<organism evidence="4 5">
    <name type="scientific">Cylindrotheca closterium</name>
    <dbReference type="NCBI Taxonomy" id="2856"/>
    <lineage>
        <taxon>Eukaryota</taxon>
        <taxon>Sar</taxon>
        <taxon>Stramenopiles</taxon>
        <taxon>Ochrophyta</taxon>
        <taxon>Bacillariophyta</taxon>
        <taxon>Bacillariophyceae</taxon>
        <taxon>Bacillariophycidae</taxon>
        <taxon>Bacillariales</taxon>
        <taxon>Bacillariaceae</taxon>
        <taxon>Cylindrotheca</taxon>
    </lineage>
</organism>
<protein>
    <submittedName>
        <fullName evidence="4">Uncharacterized protein</fullName>
    </submittedName>
</protein>
<evidence type="ECO:0000256" key="3">
    <source>
        <dbReference type="SAM" id="SignalP"/>
    </source>
</evidence>
<feature type="region of interest" description="Disordered" evidence="1">
    <location>
        <begin position="370"/>
        <end position="402"/>
    </location>
</feature>
<keyword evidence="2" id="KW-0472">Membrane</keyword>
<feature type="signal peptide" evidence="3">
    <location>
        <begin position="1"/>
        <end position="23"/>
    </location>
</feature>
<evidence type="ECO:0000313" key="4">
    <source>
        <dbReference type="EMBL" id="CAJ1947405.1"/>
    </source>
</evidence>
<dbReference type="Proteomes" id="UP001295423">
    <property type="component" value="Unassembled WGS sequence"/>
</dbReference>
<dbReference type="InterPro" id="IPR051860">
    <property type="entry name" value="Plasmodium_CSP_Invasion"/>
</dbReference>
<feature type="compositionally biased region" description="Low complexity" evidence="1">
    <location>
        <begin position="567"/>
        <end position="578"/>
    </location>
</feature>
<keyword evidence="5" id="KW-1185">Reference proteome</keyword>
<feature type="chain" id="PRO_5041967299" evidence="3">
    <location>
        <begin position="24"/>
        <end position="787"/>
    </location>
</feature>
<gene>
    <name evidence="4" type="ORF">CYCCA115_LOCUS11130</name>
</gene>
<name>A0AAD2FNK4_9STRA</name>
<feature type="transmembrane region" description="Helical" evidence="2">
    <location>
        <begin position="689"/>
        <end position="708"/>
    </location>
</feature>
<proteinExistence type="predicted"/>
<evidence type="ECO:0000313" key="5">
    <source>
        <dbReference type="Proteomes" id="UP001295423"/>
    </source>
</evidence>
<accession>A0AAD2FNK4</accession>
<sequence length="787" mass="85804">MMKRRLILCASILLALLLEPSKAQPPMCPVVQNAYTTARLESNDPNGPDFKEVSGIAFSPTQKVNGNPIFYAVSDGGGDARIGIFDSGNGRRLRTLRLDKGFFPNRDWESLTIGSCGKSGVNDSCLYVMDAGDNKARQTGGREGRNNYQILKIKEPRINEYRDNDQIPRSRTSRLQFDYRHSSSPTNNADCEAMFLDHTGWGGGAEIGDIYLATKWDKGNERSKNRLFRIPASVWAPNFNGSTRQHSVRSIGITNYDSYQRNGSDHFMKFTWTNAEMSFDGTLIGLGNSVRSFVFLRCPGQSVKDALVNPSANAKPCLDFSHPSSGQVESFAFTPDKRYSLDLPEGNVPKLGWTKFEFNKDKTTRICPLLQPTDAPTMRPTTAPSLAPTITVAPTPSPTETPCDQRGLHEFTFVIQTDYVGDEVIWELKDSNDEIVLQGGRYPNNQLLEVQECLPADTYSFTITDSFGDGICCQYGPGWYQLWFDSVVIHSSDGKFGKQETVIFSESGLMPSSTPTIVPSAGPSARPSMGPTESPTDTASVAPSFSPSLRPSQSPTVTASTGPSAHPSSYPSMTPTMSEAPTKSDTLVPTSAPTDEEDIGVYCPGVCFSGTLADPSQNAIFSSGNEVSCAFLDAQYRNFYATPLACRSLAQSAQSRGCDCSDPTTSSAVSSAEIIPAPDEEPELRISKMWALLGMGIVLVVACVIAYCRLGKSGRESRDEVTADESRNDRSARSEGDEATLEVALAGLSNHSNKRKPTYVQSWTLWAGEQPEHFDGDTVDETLVEEA</sequence>
<dbReference type="PANTHER" id="PTHR44826">
    <property type="entry name" value="SPORE COAT PROTEIN SP85"/>
    <property type="match status" value="1"/>
</dbReference>
<dbReference type="EMBL" id="CAKOGP040001725">
    <property type="protein sequence ID" value="CAJ1947405.1"/>
    <property type="molecule type" value="Genomic_DNA"/>
</dbReference>
<reference evidence="4" key="1">
    <citation type="submission" date="2023-08" db="EMBL/GenBank/DDBJ databases">
        <authorList>
            <person name="Audoor S."/>
            <person name="Bilcke G."/>
        </authorList>
    </citation>
    <scope>NUCLEOTIDE SEQUENCE</scope>
</reference>
<keyword evidence="3" id="KW-0732">Signal</keyword>
<keyword evidence="2" id="KW-0812">Transmembrane</keyword>
<feature type="compositionally biased region" description="Basic and acidic residues" evidence="1">
    <location>
        <begin position="717"/>
        <end position="736"/>
    </location>
</feature>
<feature type="compositionally biased region" description="Polar residues" evidence="1">
    <location>
        <begin position="392"/>
        <end position="402"/>
    </location>
</feature>